<organism evidence="2 3">
    <name type="scientific">Buddleja alternifolia</name>
    <dbReference type="NCBI Taxonomy" id="168488"/>
    <lineage>
        <taxon>Eukaryota</taxon>
        <taxon>Viridiplantae</taxon>
        <taxon>Streptophyta</taxon>
        <taxon>Embryophyta</taxon>
        <taxon>Tracheophyta</taxon>
        <taxon>Spermatophyta</taxon>
        <taxon>Magnoliopsida</taxon>
        <taxon>eudicotyledons</taxon>
        <taxon>Gunneridae</taxon>
        <taxon>Pentapetalae</taxon>
        <taxon>asterids</taxon>
        <taxon>lamiids</taxon>
        <taxon>Lamiales</taxon>
        <taxon>Scrophulariaceae</taxon>
        <taxon>Buddlejeae</taxon>
        <taxon>Buddleja</taxon>
    </lineage>
</organism>
<dbReference type="PANTHER" id="PTHR35121:SF4">
    <property type="entry name" value="SWIM-TYPE DOMAIN-CONTAINING PROTEIN"/>
    <property type="match status" value="1"/>
</dbReference>
<dbReference type="EMBL" id="WHWC01000016">
    <property type="protein sequence ID" value="KAG8367529.1"/>
    <property type="molecule type" value="Genomic_DNA"/>
</dbReference>
<comment type="caution">
    <text evidence="2">The sequence shown here is derived from an EMBL/GenBank/DDBJ whole genome shotgun (WGS) entry which is preliminary data.</text>
</comment>
<accession>A0AAV6WA51</accession>
<evidence type="ECO:0000256" key="1">
    <source>
        <dbReference type="SAM" id="MobiDB-lite"/>
    </source>
</evidence>
<feature type="region of interest" description="Disordered" evidence="1">
    <location>
        <begin position="76"/>
        <end position="102"/>
    </location>
</feature>
<sequence length="124" mass="13930">MATVAANMMLQCVFDGSLSMRDMDIERRPYHKNCKCALHKVKGKCSHVGSQLSIVSFSKREFRNNCSFSLSASTISSQSSSIRDSLSKSRESINENSGRSSATPLDLDRFEEECFLMYILVKVM</sequence>
<dbReference type="Proteomes" id="UP000826271">
    <property type="component" value="Unassembled WGS sequence"/>
</dbReference>
<dbReference type="AlphaFoldDB" id="A0AAV6WA51"/>
<reference evidence="2" key="1">
    <citation type="submission" date="2019-10" db="EMBL/GenBank/DDBJ databases">
        <authorList>
            <person name="Zhang R."/>
            <person name="Pan Y."/>
            <person name="Wang J."/>
            <person name="Ma R."/>
            <person name="Yu S."/>
        </authorList>
    </citation>
    <scope>NUCLEOTIDE SEQUENCE</scope>
    <source>
        <strain evidence="2">LA-IB0</strain>
        <tissue evidence="2">Leaf</tissue>
    </source>
</reference>
<proteinExistence type="predicted"/>
<evidence type="ECO:0000313" key="2">
    <source>
        <dbReference type="EMBL" id="KAG8367529.1"/>
    </source>
</evidence>
<dbReference type="PANTHER" id="PTHR35121">
    <property type="entry name" value="HOMEODOMAIN PROTEIN 8, PUTATIVE-RELATED"/>
    <property type="match status" value="1"/>
</dbReference>
<evidence type="ECO:0008006" key="4">
    <source>
        <dbReference type="Google" id="ProtNLM"/>
    </source>
</evidence>
<evidence type="ECO:0000313" key="3">
    <source>
        <dbReference type="Proteomes" id="UP000826271"/>
    </source>
</evidence>
<keyword evidence="3" id="KW-1185">Reference proteome</keyword>
<gene>
    <name evidence="2" type="ORF">BUALT_Bualt16G0081300</name>
</gene>
<protein>
    <recommendedName>
        <fullName evidence="4">SWIM-type domain-containing protein</fullName>
    </recommendedName>
</protein>
<name>A0AAV6WA51_9LAMI</name>